<proteinExistence type="predicted"/>
<gene>
    <name evidence="1" type="ORF">BIW11_09561</name>
</gene>
<evidence type="ECO:0000313" key="1">
    <source>
        <dbReference type="EMBL" id="OQR73719.1"/>
    </source>
</evidence>
<name>A0A1V9XJQ7_9ACAR</name>
<sequence length="76" mass="8505">MGKRTLQTLCGASEVSSDQTLWKCLLAEFLGTAILGGCFRKCRRIKQKTDCETPKCLNTHIVYKECSVFDDNLVST</sequence>
<keyword evidence="2" id="KW-1185">Reference proteome</keyword>
<dbReference type="EMBL" id="MNPL01009468">
    <property type="protein sequence ID" value="OQR73719.1"/>
    <property type="molecule type" value="Genomic_DNA"/>
</dbReference>
<dbReference type="Proteomes" id="UP000192247">
    <property type="component" value="Unassembled WGS sequence"/>
</dbReference>
<dbReference type="AlphaFoldDB" id="A0A1V9XJQ7"/>
<organism evidence="1 2">
    <name type="scientific">Tropilaelaps mercedesae</name>
    <dbReference type="NCBI Taxonomy" id="418985"/>
    <lineage>
        <taxon>Eukaryota</taxon>
        <taxon>Metazoa</taxon>
        <taxon>Ecdysozoa</taxon>
        <taxon>Arthropoda</taxon>
        <taxon>Chelicerata</taxon>
        <taxon>Arachnida</taxon>
        <taxon>Acari</taxon>
        <taxon>Parasitiformes</taxon>
        <taxon>Mesostigmata</taxon>
        <taxon>Gamasina</taxon>
        <taxon>Dermanyssoidea</taxon>
        <taxon>Laelapidae</taxon>
        <taxon>Tropilaelaps</taxon>
    </lineage>
</organism>
<comment type="caution">
    <text evidence="1">The sequence shown here is derived from an EMBL/GenBank/DDBJ whole genome shotgun (WGS) entry which is preliminary data.</text>
</comment>
<accession>A0A1V9XJQ7</accession>
<reference evidence="1 2" key="1">
    <citation type="journal article" date="2017" name="Gigascience">
        <title>Draft genome of the honey bee ectoparasitic mite, Tropilaelaps mercedesae, is shaped by the parasitic life history.</title>
        <authorList>
            <person name="Dong X."/>
            <person name="Armstrong S.D."/>
            <person name="Xia D."/>
            <person name="Makepeace B.L."/>
            <person name="Darby A.C."/>
            <person name="Kadowaki T."/>
        </authorList>
    </citation>
    <scope>NUCLEOTIDE SEQUENCE [LARGE SCALE GENOMIC DNA]</scope>
    <source>
        <strain evidence="1">Wuxi-XJTLU</strain>
    </source>
</reference>
<dbReference type="InParanoid" id="A0A1V9XJQ7"/>
<evidence type="ECO:0000313" key="2">
    <source>
        <dbReference type="Proteomes" id="UP000192247"/>
    </source>
</evidence>
<protein>
    <submittedName>
        <fullName evidence="1">Aquaporin AQPcic-like</fullName>
    </submittedName>
</protein>